<protein>
    <submittedName>
        <fullName evidence="2">Acyl-CoA reductase (LuxC)</fullName>
    </submittedName>
</protein>
<dbReference type="AlphaFoldDB" id="A0A1H1LU16"/>
<dbReference type="InterPro" id="IPR008670">
    <property type="entry name" value="CoA_reduct_LuxC"/>
</dbReference>
<evidence type="ECO:0000313" key="2">
    <source>
        <dbReference type="EMBL" id="SDR77983.1"/>
    </source>
</evidence>
<sequence>MIIKNESYLILKNLIYYQNQTFSCSFALLKFAVAKIKPKHRITKPIMDLQQRINAFVKLGAFLNQFQEDGYIKNDNVQANDLFFDGFIHQIKLAQEHNGWFTKKNITFATNNWSNALTNKNINQWLSAYNFNLKTPQTVAIIMAGNIPLVGFHDFLSVLISGHHVLVKQSSNDKHLLPFLAKYLEVVEPEFKGKIKFTEDRLENFDAVIATGSDNTARYFEYYFKNKPSIIRKNRNSVAVLKGNETKEELEGLSDDIFRYYGLGCRNVAKFFVPKDYNFDAFFNAVYKWHPIINESKYANNYDYNKAVYLMSEFDMLENGFLMIKEDDSYASPIATLFYEKYNDIAELQEKLKTDSDKIQCVVANGFSNNEVAFGETQNPQLWDYADNVDSIDFLLSLS</sequence>
<dbReference type="GO" id="GO:0008218">
    <property type="term" value="P:bioluminescence"/>
    <property type="evidence" value="ECO:0007669"/>
    <property type="project" value="InterPro"/>
</dbReference>
<keyword evidence="3" id="KW-1185">Reference proteome</keyword>
<reference evidence="2 3" key="1">
    <citation type="submission" date="2016-10" db="EMBL/GenBank/DDBJ databases">
        <authorList>
            <person name="Varghese N."/>
            <person name="Submissions S."/>
        </authorList>
    </citation>
    <scope>NUCLEOTIDE SEQUENCE [LARGE SCALE GENOMIC DNA]</scope>
    <source>
        <strain evidence="2 3">RHA_55</strain>
    </source>
</reference>
<dbReference type="SUPFAM" id="SSF53720">
    <property type="entry name" value="ALDH-like"/>
    <property type="match status" value="1"/>
</dbReference>
<dbReference type="InterPro" id="IPR016161">
    <property type="entry name" value="Ald_DH/histidinol_DH"/>
</dbReference>
<keyword evidence="1" id="KW-0521">NADP</keyword>
<organism evidence="2 3">
    <name type="scientific">Winogradskyella sediminis</name>
    <dbReference type="NCBI Taxonomy" id="1382466"/>
    <lineage>
        <taxon>Bacteria</taxon>
        <taxon>Pseudomonadati</taxon>
        <taxon>Bacteroidota</taxon>
        <taxon>Flavobacteriia</taxon>
        <taxon>Flavobacteriales</taxon>
        <taxon>Flavobacteriaceae</taxon>
        <taxon>Winogradskyella</taxon>
    </lineage>
</organism>
<dbReference type="GO" id="GO:0003995">
    <property type="term" value="F:acyl-CoA dehydrogenase activity"/>
    <property type="evidence" value="ECO:0007669"/>
    <property type="project" value="InterPro"/>
</dbReference>
<accession>A0A1H1LU16</accession>
<dbReference type="Pfam" id="PF05893">
    <property type="entry name" value="LuxC"/>
    <property type="match status" value="1"/>
</dbReference>
<name>A0A1H1LU16_9FLAO</name>
<dbReference type="Proteomes" id="UP000198963">
    <property type="component" value="Chromosome I"/>
</dbReference>
<dbReference type="EMBL" id="LT629774">
    <property type="protein sequence ID" value="SDR77983.1"/>
    <property type="molecule type" value="Genomic_DNA"/>
</dbReference>
<gene>
    <name evidence="2" type="ORF">SAMN04489797_0099</name>
</gene>
<dbReference type="STRING" id="1249933.SAMN04489797_0099"/>
<evidence type="ECO:0000256" key="1">
    <source>
        <dbReference type="ARBA" id="ARBA00022857"/>
    </source>
</evidence>
<evidence type="ECO:0000313" key="3">
    <source>
        <dbReference type="Proteomes" id="UP000198963"/>
    </source>
</evidence>
<proteinExistence type="predicted"/>